<proteinExistence type="predicted"/>
<reference evidence="1" key="1">
    <citation type="submission" date="2014-09" db="EMBL/GenBank/DDBJ databases">
        <authorList>
            <person name="Magalhaes I.L.F."/>
            <person name="Oliveira U."/>
            <person name="Santos F.R."/>
            <person name="Vidigal T.H.D.A."/>
            <person name="Brescovit A.D."/>
            <person name="Santos A.J."/>
        </authorList>
    </citation>
    <scope>NUCLEOTIDE SEQUENCE</scope>
    <source>
        <tissue evidence="1">Shoot tissue taken approximately 20 cm above the soil surface</tissue>
    </source>
</reference>
<dbReference type="EMBL" id="GBRH01225076">
    <property type="protein sequence ID" value="JAD72819.1"/>
    <property type="molecule type" value="Transcribed_RNA"/>
</dbReference>
<accession>A0A0A9C934</accession>
<name>A0A0A9C934_ARUDO</name>
<dbReference type="AlphaFoldDB" id="A0A0A9C934"/>
<protein>
    <submittedName>
        <fullName evidence="1">Uncharacterized protein</fullName>
    </submittedName>
</protein>
<evidence type="ECO:0000313" key="1">
    <source>
        <dbReference type="EMBL" id="JAD72819.1"/>
    </source>
</evidence>
<organism evidence="1">
    <name type="scientific">Arundo donax</name>
    <name type="common">Giant reed</name>
    <name type="synonym">Donax arundinaceus</name>
    <dbReference type="NCBI Taxonomy" id="35708"/>
    <lineage>
        <taxon>Eukaryota</taxon>
        <taxon>Viridiplantae</taxon>
        <taxon>Streptophyta</taxon>
        <taxon>Embryophyta</taxon>
        <taxon>Tracheophyta</taxon>
        <taxon>Spermatophyta</taxon>
        <taxon>Magnoliopsida</taxon>
        <taxon>Liliopsida</taxon>
        <taxon>Poales</taxon>
        <taxon>Poaceae</taxon>
        <taxon>PACMAD clade</taxon>
        <taxon>Arundinoideae</taxon>
        <taxon>Arundineae</taxon>
        <taxon>Arundo</taxon>
    </lineage>
</organism>
<sequence length="49" mass="5544">MYPNWNVVCYAPPVGRMILTCMPNCKHVKAEIDMFGFPYQSGSNNVICC</sequence>
<reference evidence="1" key="2">
    <citation type="journal article" date="2015" name="Data Brief">
        <title>Shoot transcriptome of the giant reed, Arundo donax.</title>
        <authorList>
            <person name="Barrero R.A."/>
            <person name="Guerrero F.D."/>
            <person name="Moolhuijzen P."/>
            <person name="Goolsby J.A."/>
            <person name="Tidwell J."/>
            <person name="Bellgard S.E."/>
            <person name="Bellgard M.I."/>
        </authorList>
    </citation>
    <scope>NUCLEOTIDE SEQUENCE</scope>
    <source>
        <tissue evidence="1">Shoot tissue taken approximately 20 cm above the soil surface</tissue>
    </source>
</reference>